<proteinExistence type="predicted"/>
<dbReference type="InterPro" id="IPR002641">
    <property type="entry name" value="PNPLA_dom"/>
</dbReference>
<feature type="active site" description="Proton acceptor" evidence="4">
    <location>
        <position position="169"/>
    </location>
</feature>
<evidence type="ECO:0000256" key="4">
    <source>
        <dbReference type="PROSITE-ProRule" id="PRU01161"/>
    </source>
</evidence>
<reference evidence="7" key="1">
    <citation type="journal article" date="2019" name="Int. J. Syst. Evol. Microbiol.">
        <title>The Global Catalogue of Microorganisms (GCM) 10K type strain sequencing project: providing services to taxonomists for standard genome sequencing and annotation.</title>
        <authorList>
            <consortium name="The Broad Institute Genomics Platform"/>
            <consortium name="The Broad Institute Genome Sequencing Center for Infectious Disease"/>
            <person name="Wu L."/>
            <person name="Ma J."/>
        </authorList>
    </citation>
    <scope>NUCLEOTIDE SEQUENCE [LARGE SCALE GENOMIC DNA]</scope>
    <source>
        <strain evidence="7">JCM 16545</strain>
    </source>
</reference>
<dbReference type="Proteomes" id="UP001597297">
    <property type="component" value="Unassembled WGS sequence"/>
</dbReference>
<dbReference type="CDD" id="cd07205">
    <property type="entry name" value="Pat_PNPLA6_PNPLA7_NTE1_like"/>
    <property type="match status" value="1"/>
</dbReference>
<dbReference type="InterPro" id="IPR050301">
    <property type="entry name" value="NTE"/>
</dbReference>
<dbReference type="PANTHER" id="PTHR14226:SF76">
    <property type="entry name" value="NTE FAMILY PROTEIN RSSA"/>
    <property type="match status" value="1"/>
</dbReference>
<comment type="caution">
    <text evidence="6">The sequence shown here is derived from an EMBL/GenBank/DDBJ whole genome shotgun (WGS) entry which is preliminary data.</text>
</comment>
<dbReference type="SUPFAM" id="SSF52151">
    <property type="entry name" value="FabD/lysophospholipase-like"/>
    <property type="match status" value="1"/>
</dbReference>
<name>A0ABW5E5E0_9BACT</name>
<dbReference type="InterPro" id="IPR016035">
    <property type="entry name" value="Acyl_Trfase/lysoPLipase"/>
</dbReference>
<evidence type="ECO:0000256" key="1">
    <source>
        <dbReference type="ARBA" id="ARBA00022801"/>
    </source>
</evidence>
<feature type="domain" description="PNPLA" evidence="5">
    <location>
        <begin position="5"/>
        <end position="182"/>
    </location>
</feature>
<feature type="active site" description="Nucleophile" evidence="4">
    <location>
        <position position="38"/>
    </location>
</feature>
<keyword evidence="3 4" id="KW-0443">Lipid metabolism</keyword>
<evidence type="ECO:0000256" key="3">
    <source>
        <dbReference type="ARBA" id="ARBA00023098"/>
    </source>
</evidence>
<dbReference type="PROSITE" id="PS51635">
    <property type="entry name" value="PNPLA"/>
    <property type="match status" value="1"/>
</dbReference>
<evidence type="ECO:0000313" key="7">
    <source>
        <dbReference type="Proteomes" id="UP001597297"/>
    </source>
</evidence>
<organism evidence="6 7">
    <name type="scientific">Rubritalea spongiae</name>
    <dbReference type="NCBI Taxonomy" id="430797"/>
    <lineage>
        <taxon>Bacteria</taxon>
        <taxon>Pseudomonadati</taxon>
        <taxon>Verrucomicrobiota</taxon>
        <taxon>Verrucomicrobiia</taxon>
        <taxon>Verrucomicrobiales</taxon>
        <taxon>Rubritaleaceae</taxon>
        <taxon>Rubritalea</taxon>
    </lineage>
</organism>
<gene>
    <name evidence="6" type="ORF">ACFSQZ_13960</name>
</gene>
<dbReference type="Pfam" id="PF01734">
    <property type="entry name" value="Patatin"/>
    <property type="match status" value="1"/>
</dbReference>
<dbReference type="RefSeq" id="WP_377093774.1">
    <property type="nucleotide sequence ID" value="NZ_JBHSJM010000001.1"/>
</dbReference>
<evidence type="ECO:0000313" key="6">
    <source>
        <dbReference type="EMBL" id="MFD2277572.1"/>
    </source>
</evidence>
<sequence>MKIGLALGGGGVRGLAHISLLRVLEEEGIVPTAISGSSMGALVGACIACGRNSEQLRNQVENHVFLPEKGISEFWRKGKDLSQWLKFFRPTIEKGAFLSADGFLSFLLQDLETTNFEELLTPFYAVAADFQTCNKVVFSEGPLLPALKASMAIPGVFEPVRHQGRLLVDGGVADNVPWSTLDASCDAVIAIDVAGTNEDTELEPDAISTFVSIFQRMIARQTIQRRAIDPPVLYFKPKLSNIRGLDFARIPEVFAQAEAETERFRAELKRHFPQLTR</sequence>
<dbReference type="PANTHER" id="PTHR14226">
    <property type="entry name" value="NEUROPATHY TARGET ESTERASE/SWISS CHEESE D.MELANOGASTER"/>
    <property type="match status" value="1"/>
</dbReference>
<keyword evidence="7" id="KW-1185">Reference proteome</keyword>
<feature type="short sequence motif" description="GXSXG" evidence="4">
    <location>
        <begin position="36"/>
        <end position="40"/>
    </location>
</feature>
<feature type="short sequence motif" description="DGA/G" evidence="4">
    <location>
        <begin position="169"/>
        <end position="171"/>
    </location>
</feature>
<keyword evidence="1 4" id="KW-0378">Hydrolase</keyword>
<feature type="short sequence motif" description="GXGXXG" evidence="4">
    <location>
        <begin position="9"/>
        <end position="14"/>
    </location>
</feature>
<dbReference type="EMBL" id="JBHUJC010000043">
    <property type="protein sequence ID" value="MFD2277572.1"/>
    <property type="molecule type" value="Genomic_DNA"/>
</dbReference>
<protein>
    <submittedName>
        <fullName evidence="6">Patatin-like phospholipase family protein</fullName>
    </submittedName>
</protein>
<dbReference type="Gene3D" id="3.40.1090.10">
    <property type="entry name" value="Cytosolic phospholipase A2 catalytic domain"/>
    <property type="match status" value="2"/>
</dbReference>
<evidence type="ECO:0000256" key="2">
    <source>
        <dbReference type="ARBA" id="ARBA00022963"/>
    </source>
</evidence>
<keyword evidence="2 4" id="KW-0442">Lipid degradation</keyword>
<accession>A0ABW5E5E0</accession>
<evidence type="ECO:0000259" key="5">
    <source>
        <dbReference type="PROSITE" id="PS51635"/>
    </source>
</evidence>